<accession>A0A875S837</accession>
<dbReference type="KEGG" id="bnn:FOA43_004461"/>
<reference evidence="3" key="1">
    <citation type="submission" date="2020-10" db="EMBL/GenBank/DDBJ databases">
        <authorList>
            <person name="Roach M.J.R."/>
        </authorList>
    </citation>
    <scope>NUCLEOTIDE SEQUENCE</scope>
    <source>
        <strain evidence="3">CBS 1945</strain>
    </source>
</reference>
<dbReference type="RefSeq" id="XP_038780628.1">
    <property type="nucleotide sequence ID" value="XM_038924700.1"/>
</dbReference>
<dbReference type="Proteomes" id="UP000662931">
    <property type="component" value="Chromosome 4"/>
</dbReference>
<protein>
    <submittedName>
        <fullName evidence="3">Uncharacterized protein</fullName>
    </submittedName>
</protein>
<feature type="compositionally biased region" description="Acidic residues" evidence="2">
    <location>
        <begin position="589"/>
        <end position="600"/>
    </location>
</feature>
<feature type="region of interest" description="Disordered" evidence="2">
    <location>
        <begin position="578"/>
        <end position="600"/>
    </location>
</feature>
<keyword evidence="4" id="KW-1185">Reference proteome</keyword>
<sequence length="600" mass="69340">MTERDFADSVIKNKDLIRKQEHLNEDLRQKQHQMESKSLRINELLQENGSIMDKLRKERDLNEKEFNSWSDMKVQLEMKVESLKKMLKKIKGDNDVIESVPLEHCGSSSSSTESNLAEKHHREVEKLKKRILILAKENELEVHSKMLIIDELEMFKEKWGELDEKYKVLKGDYDGLVDEFVEEDEQETEKKGEKVEDDGRSGISLANELQMSSYKLKMPKQRSGSSKSSTRSPSMRVSSLTKFINDVELHAQEQRHAQETMKLNFQMRSLELQNEKLHSYIGFVLQQLNNRANRANSSFEYSDEVNIRSAKRSLKKVIRSVSAYPIRTSNMEQQLNHNGSLSTQSLNHNRINSRDGFVGPTNIDDSDSDLSSDYMGGKVEYMDIGGSDDEEEDTQSLNADHSLSVSFKMDFIPSLTMKKRKRSKTFKHSPFNQVKKLSVFNLSAKNSVISLRQQQQGFEGDEITQKVGFRSDEEQQTLEGKKEQQTLVGDKEKQTLVEDDSCDDDDDFTYISDDLSDEDSVTIEEINRFKIVILRRLFCPRHSLFHCLCRYDKLIDPGYFFLVASPVSAVRRSLRGHGDGNGGYRRNDEELEEWDMNEVD</sequence>
<name>A0A875S837_EENNA</name>
<feature type="compositionally biased region" description="Low complexity" evidence="2">
    <location>
        <begin position="222"/>
        <end position="236"/>
    </location>
</feature>
<feature type="region of interest" description="Disordered" evidence="2">
    <location>
        <begin position="182"/>
        <end position="202"/>
    </location>
</feature>
<feature type="coiled-coil region" evidence="1">
    <location>
        <begin position="13"/>
        <end position="47"/>
    </location>
</feature>
<dbReference type="GeneID" id="62197861"/>
<evidence type="ECO:0000313" key="4">
    <source>
        <dbReference type="Proteomes" id="UP000662931"/>
    </source>
</evidence>
<feature type="compositionally biased region" description="Basic and acidic residues" evidence="2">
    <location>
        <begin position="188"/>
        <end position="200"/>
    </location>
</feature>
<dbReference type="AlphaFoldDB" id="A0A875S837"/>
<feature type="region of interest" description="Disordered" evidence="2">
    <location>
        <begin position="214"/>
        <end position="236"/>
    </location>
</feature>
<evidence type="ECO:0000256" key="2">
    <source>
        <dbReference type="SAM" id="MobiDB-lite"/>
    </source>
</evidence>
<evidence type="ECO:0000313" key="3">
    <source>
        <dbReference type="EMBL" id="QPG77063.1"/>
    </source>
</evidence>
<organism evidence="3 4">
    <name type="scientific">Eeniella nana</name>
    <name type="common">Yeast</name>
    <name type="synonym">Brettanomyces nanus</name>
    <dbReference type="NCBI Taxonomy" id="13502"/>
    <lineage>
        <taxon>Eukaryota</taxon>
        <taxon>Fungi</taxon>
        <taxon>Dikarya</taxon>
        <taxon>Ascomycota</taxon>
        <taxon>Saccharomycotina</taxon>
        <taxon>Pichiomycetes</taxon>
        <taxon>Pichiales</taxon>
        <taxon>Pichiaceae</taxon>
        <taxon>Brettanomyces</taxon>
    </lineage>
</organism>
<proteinExistence type="predicted"/>
<keyword evidence="1" id="KW-0175">Coiled coil</keyword>
<dbReference type="EMBL" id="CP064815">
    <property type="protein sequence ID" value="QPG77063.1"/>
    <property type="molecule type" value="Genomic_DNA"/>
</dbReference>
<evidence type="ECO:0000256" key="1">
    <source>
        <dbReference type="SAM" id="Coils"/>
    </source>
</evidence>
<dbReference type="OrthoDB" id="3997781at2759"/>
<gene>
    <name evidence="3" type="ORF">FOA43_004461</name>
</gene>